<dbReference type="Pfam" id="PF07356">
    <property type="entry name" value="DUF1481"/>
    <property type="match status" value="1"/>
</dbReference>
<keyword evidence="2" id="KW-1185">Reference proteome</keyword>
<dbReference type="InterPro" id="IPR010858">
    <property type="entry name" value="DUF1481"/>
</dbReference>
<reference evidence="1 2" key="1">
    <citation type="submission" date="2020-03" db="EMBL/GenBank/DDBJ databases">
        <authorList>
            <person name="Bakhshi Ganjeh M."/>
        </authorList>
    </citation>
    <scope>NUCLEOTIDE SEQUENCE [LARGE SCALE GENOMIC DNA]</scope>
    <source>
        <strain evidence="2">Iran 50</strain>
    </source>
</reference>
<dbReference type="PROSITE" id="PS51257">
    <property type="entry name" value="PROKAR_LIPOPROTEIN"/>
    <property type="match status" value="1"/>
</dbReference>
<evidence type="ECO:0000313" key="1">
    <source>
        <dbReference type="EMBL" id="QTF10346.1"/>
    </source>
</evidence>
<organism evidence="1 2">
    <name type="scientific">Brenneria izadpanahii</name>
    <dbReference type="NCBI Taxonomy" id="2722756"/>
    <lineage>
        <taxon>Bacteria</taxon>
        <taxon>Pseudomonadati</taxon>
        <taxon>Pseudomonadota</taxon>
        <taxon>Gammaproteobacteria</taxon>
        <taxon>Enterobacterales</taxon>
        <taxon>Pectobacteriaceae</taxon>
        <taxon>Brenneria</taxon>
    </lineage>
</organism>
<sequence length="232" mass="26002">MPVKSLSRGADSPLLLLLRRLVIGAAIFSIVACSGHTPPSAVFASGYISDSGIVRLWRKDDAQQDTIRLISVYNPFQGDGTVVTRYLYQQGNVREIKRTLEARKDDTQIRFAEDGAVSFMQRQLAERRESISDDDIALYQWDAQRARELSDVLQAGNVILRQGALQGDQVTTCDGSRIRPDFDQSSQDWIAQKRQQLTGPLSIAWLEASEGTQLLLVDRGDFCRWDAEANRL</sequence>
<dbReference type="Proteomes" id="UP000671960">
    <property type="component" value="Chromosome"/>
</dbReference>
<accession>A0ABX7UX81</accession>
<evidence type="ECO:0000313" key="2">
    <source>
        <dbReference type="Proteomes" id="UP000671960"/>
    </source>
</evidence>
<gene>
    <name evidence="1" type="ORF">HC231_22300</name>
</gene>
<dbReference type="RefSeq" id="WP_208228827.1">
    <property type="nucleotide sequence ID" value="NZ_CP050854.1"/>
</dbReference>
<dbReference type="EMBL" id="CP050854">
    <property type="protein sequence ID" value="QTF10346.1"/>
    <property type="molecule type" value="Genomic_DNA"/>
</dbReference>
<protein>
    <submittedName>
        <fullName evidence="1">DUF1481 domain-containing protein</fullName>
    </submittedName>
</protein>
<name>A0ABX7UX81_9GAMM</name>
<proteinExistence type="predicted"/>